<dbReference type="InterPro" id="IPR018203">
    <property type="entry name" value="GDP_dissociation_inhibitor"/>
</dbReference>
<dbReference type="GO" id="GO:0015031">
    <property type="term" value="P:protein transport"/>
    <property type="evidence" value="ECO:0007669"/>
    <property type="project" value="InterPro"/>
</dbReference>
<feature type="compositionally biased region" description="Low complexity" evidence="2">
    <location>
        <begin position="638"/>
        <end position="650"/>
    </location>
</feature>
<comment type="similarity">
    <text evidence="1">Belongs to the Rab GDI family.</text>
</comment>
<dbReference type="PANTHER" id="PTHR11787">
    <property type="entry name" value="RAB GDP-DISSOCIATION INHIBITOR"/>
    <property type="match status" value="1"/>
</dbReference>
<feature type="region of interest" description="Disordered" evidence="2">
    <location>
        <begin position="788"/>
        <end position="810"/>
    </location>
</feature>
<evidence type="ECO:0000313" key="3">
    <source>
        <dbReference type="EMBL" id="WFD37458.1"/>
    </source>
</evidence>
<dbReference type="GO" id="GO:0005093">
    <property type="term" value="F:Rab GDP-dissociation inhibitor activity"/>
    <property type="evidence" value="ECO:0007669"/>
    <property type="project" value="InterPro"/>
</dbReference>
<evidence type="ECO:0000313" key="4">
    <source>
        <dbReference type="Proteomes" id="UP001217754"/>
    </source>
</evidence>
<sequence>MDETYDAVILGTGVTECVLSALLSVEGKKVLHIDRNDYYGAECASLTLTQLYNKFRPGEEVPKDIGRDRDYAIDMIPKFMMANGEIVNMLVHTDVTRYLEFKQIAASYVYRDKRIAKVPSTEMEAVRSPLMGLFEKRRAKRFFEFLQNWRDNDPKTHQGVDLDSWPMEKVFAQFGLEPGTRDFIGHAMALHLDDLYLQRPARETYERILLYMSSMARYGKSPYIYPLYGLGELPQGFARLSAIYGGTYMLDKPVDEIVLDESGKFAGVRSGDETVKAKMVVGDPSYFRSVGNKSRVRETEKVVRAICILKHPIPNTDNSDSVQLIIPQNQVGRKHDIYIAEVSSTHNVCPKDLYIVQVSTVVETDKPELELRPGLDLLGPIHEKFVTITTLEEPLESGKEDNVFITRSYDPTSHFETVVEDIHDVWRRITGQPLVLKKRDESEGAQRDAHAALMRLKGLPSAAQTNLYTPLAKLWPGERDRSLSPVETTPSPVDSAGLSPTEITTPHSVLFRGSREGSVSGSITPGSSWSSCSKCSADSIDTTETVTTSLEALDETASDTKTVSISPDLHPSGAPLALGLDNSLEHDLESLPPVPQRPPSQRQRSLSDVMQRSECYATFLQDDAKTIGGQSESDSRTVSPSPSDSDADVPALGESVSLSLHNTENGVPDRSCKGPQDFSAYVSGIGEPIDPDTEFSSVAQLQTFRIHSRSRSVGPGDFREERLQNRRHGMASDTSATRSYTLSPQQRARILSPRPPLLNVRDTELIPSLSALGMAVCNPGYQLKPSRISPSNVKPVDEATPPASPRLTAHPQAPLMINGVLQLDAIPDASIDENGFKTVVSRHARRKLRRDTQRASRPPVADPEPISIDAIPETHDLAAEVEEPQEEDRRGRGRTRDRGRRSRPMQQHASEPLGAKVPFNCSGSVVAAPSSRHANGSRRSRRSRLAGMTYAAAATAGRSRDEKVDSISPDTRGRRGAVKIVNSSDDTTTVPVPASAPAVPCRTSGSPVPEPSEEEAVLPRPRLLSNGAHLLMLSLELAMIRNNKITCPLKARWGKRRDDDFRPIPNLQTRAKLALTRTSTPLSSPDQNVCTLVEEGGSSLKRSACPLNPA</sequence>
<dbReference type="Gene3D" id="1.10.405.10">
    <property type="entry name" value="Guanine Nucleotide Dissociation Inhibitor, domain 1"/>
    <property type="match status" value="1"/>
</dbReference>
<reference evidence="3" key="1">
    <citation type="submission" date="2023-03" db="EMBL/GenBank/DDBJ databases">
        <title>Mating type loci evolution in Malassezia.</title>
        <authorList>
            <person name="Coelho M.A."/>
        </authorList>
    </citation>
    <scope>NUCLEOTIDE SEQUENCE</scope>
    <source>
        <strain evidence="3">CBS 9431</strain>
    </source>
</reference>
<feature type="region of interest" description="Disordered" evidence="2">
    <location>
        <begin position="556"/>
        <end position="608"/>
    </location>
</feature>
<feature type="compositionally biased region" description="Basic and acidic residues" evidence="2">
    <location>
        <begin position="887"/>
        <end position="896"/>
    </location>
</feature>
<feature type="region of interest" description="Disordered" evidence="2">
    <location>
        <begin position="985"/>
        <end position="1013"/>
    </location>
</feature>
<dbReference type="GO" id="GO:0007264">
    <property type="term" value="P:small GTPase-mediated signal transduction"/>
    <property type="evidence" value="ECO:0007669"/>
    <property type="project" value="InterPro"/>
</dbReference>
<dbReference type="InterPro" id="IPR000806">
    <property type="entry name" value="RabGDI"/>
</dbReference>
<gene>
    <name evidence="3" type="primary">GDI1</name>
    <name evidence="3" type="ORF">MJAP1_000402</name>
</gene>
<feature type="region of interest" description="Disordered" evidence="2">
    <location>
        <begin position="479"/>
        <end position="503"/>
    </location>
</feature>
<name>A0AAF0EUN4_9BASI</name>
<organism evidence="3 4">
    <name type="scientific">Malassezia japonica</name>
    <dbReference type="NCBI Taxonomy" id="223818"/>
    <lineage>
        <taxon>Eukaryota</taxon>
        <taxon>Fungi</taxon>
        <taxon>Dikarya</taxon>
        <taxon>Basidiomycota</taxon>
        <taxon>Ustilaginomycotina</taxon>
        <taxon>Malasseziomycetes</taxon>
        <taxon>Malasseziales</taxon>
        <taxon>Malasseziaceae</taxon>
        <taxon>Malassezia</taxon>
    </lineage>
</organism>
<proteinExistence type="inferred from homology"/>
<dbReference type="AlphaFoldDB" id="A0AAF0EUN4"/>
<dbReference type="Gene3D" id="3.50.50.60">
    <property type="entry name" value="FAD/NAD(P)-binding domain"/>
    <property type="match status" value="1"/>
</dbReference>
<dbReference type="PANTHER" id="PTHR11787:SF8">
    <property type="entry name" value="RAB GDP DISSOCIATION INHIBITOR"/>
    <property type="match status" value="1"/>
</dbReference>
<dbReference type="PRINTS" id="PR00892">
    <property type="entry name" value="RABGDI"/>
</dbReference>
<feature type="region of interest" description="Disordered" evidence="2">
    <location>
        <begin position="841"/>
        <end position="973"/>
    </location>
</feature>
<dbReference type="GeneID" id="85224051"/>
<dbReference type="Gene3D" id="3.30.519.10">
    <property type="entry name" value="Guanine Nucleotide Dissociation Inhibitor, domain 2"/>
    <property type="match status" value="1"/>
</dbReference>
<dbReference type="Proteomes" id="UP001217754">
    <property type="component" value="Chromosome 1"/>
</dbReference>
<dbReference type="SUPFAM" id="SSF51905">
    <property type="entry name" value="FAD/NAD(P)-binding domain"/>
    <property type="match status" value="2"/>
</dbReference>
<dbReference type="RefSeq" id="XP_060120355.1">
    <property type="nucleotide sequence ID" value="XM_060264372.1"/>
</dbReference>
<feature type="compositionally biased region" description="Low complexity" evidence="2">
    <location>
        <begin position="946"/>
        <end position="957"/>
    </location>
</feature>
<dbReference type="Pfam" id="PF00996">
    <property type="entry name" value="GDI"/>
    <property type="match status" value="1"/>
</dbReference>
<feature type="compositionally biased region" description="Basic residues" evidence="2">
    <location>
        <begin position="935"/>
        <end position="944"/>
    </location>
</feature>
<keyword evidence="4" id="KW-1185">Reference proteome</keyword>
<dbReference type="InterPro" id="IPR036188">
    <property type="entry name" value="FAD/NAD-bd_sf"/>
</dbReference>
<feature type="compositionally biased region" description="Low complexity" evidence="2">
    <location>
        <begin position="987"/>
        <end position="1007"/>
    </location>
</feature>
<dbReference type="GO" id="GO:0016192">
    <property type="term" value="P:vesicle-mediated transport"/>
    <property type="evidence" value="ECO:0007669"/>
    <property type="project" value="TreeGrafter"/>
</dbReference>
<dbReference type="GO" id="GO:0005737">
    <property type="term" value="C:cytoplasm"/>
    <property type="evidence" value="ECO:0007669"/>
    <property type="project" value="TreeGrafter"/>
</dbReference>
<evidence type="ECO:0000256" key="2">
    <source>
        <dbReference type="SAM" id="MobiDB-lite"/>
    </source>
</evidence>
<evidence type="ECO:0000256" key="1">
    <source>
        <dbReference type="ARBA" id="ARBA00005593"/>
    </source>
</evidence>
<accession>A0AAF0EUN4</accession>
<dbReference type="FunFam" id="1.10.405.10:FF:000001">
    <property type="entry name" value="Rab GDP dissociation inhibitor"/>
    <property type="match status" value="1"/>
</dbReference>
<protein>
    <submittedName>
        <fullName evidence="3">Rab GDP dissociation inhibitor alpha</fullName>
    </submittedName>
</protein>
<dbReference type="EMBL" id="CP119958">
    <property type="protein sequence ID" value="WFD37458.1"/>
    <property type="molecule type" value="Genomic_DNA"/>
</dbReference>
<feature type="region of interest" description="Disordered" evidence="2">
    <location>
        <begin position="622"/>
        <end position="650"/>
    </location>
</feature>
<dbReference type="PRINTS" id="PR00891">
    <property type="entry name" value="RABGDIREP"/>
</dbReference>